<reference evidence="2 3" key="1">
    <citation type="submission" date="2016-11" db="EMBL/GenBank/DDBJ databases">
        <authorList>
            <person name="Jaros S."/>
            <person name="Januszkiewicz K."/>
            <person name="Wedrychowicz H."/>
        </authorList>
    </citation>
    <scope>NUCLEOTIDE SEQUENCE [LARGE SCALE GENOMIC DNA]</scope>
    <source>
        <strain evidence="2 3">GAS138</strain>
    </source>
</reference>
<organism evidence="2 3">
    <name type="scientific">Bradyrhizobium erythrophlei</name>
    <dbReference type="NCBI Taxonomy" id="1437360"/>
    <lineage>
        <taxon>Bacteria</taxon>
        <taxon>Pseudomonadati</taxon>
        <taxon>Pseudomonadota</taxon>
        <taxon>Alphaproteobacteria</taxon>
        <taxon>Hyphomicrobiales</taxon>
        <taxon>Nitrobacteraceae</taxon>
        <taxon>Bradyrhizobium</taxon>
    </lineage>
</organism>
<keyword evidence="1" id="KW-0472">Membrane</keyword>
<keyword evidence="1" id="KW-0812">Transmembrane</keyword>
<accession>A0A1M5JZC5</accession>
<proteinExistence type="predicted"/>
<feature type="transmembrane region" description="Helical" evidence="1">
    <location>
        <begin position="17"/>
        <end position="38"/>
    </location>
</feature>
<keyword evidence="1" id="KW-1133">Transmembrane helix</keyword>
<evidence type="ECO:0000313" key="3">
    <source>
        <dbReference type="Proteomes" id="UP000189796"/>
    </source>
</evidence>
<protein>
    <recommendedName>
        <fullName evidence="4">SGNH/GDSL hydrolase family protein</fullName>
    </recommendedName>
</protein>
<sequence length="288" mass="33227">MVFHIQSLARRHRRARLAIFVFPCVFLAWLFATLPSLYARVRLDRSFPALSRYEFEKTPDVALVGSSMTFRLFEGYFLKTRPRNIAIGGGSALTDLAIVASYQKLPRLLLVETNILSRPVDEVLVQQFGKNDAEPYQWFRPIRAIISFVYYWIKYKSEAGNVDQLPRDKPSDYDISASVATTREEFSSNKLDDAMVRNAETLKRLVENLEGRGCQILFYELPYPDALGDTHYAVMARSLVHATFPDANQWPRLDFHEQQLRWVDATHMDERSAIITAQEVERLVQSVK</sequence>
<name>A0A1M5JZC5_9BRAD</name>
<dbReference type="RefSeq" id="WP_154072084.1">
    <property type="nucleotide sequence ID" value="NZ_LT670817.1"/>
</dbReference>
<dbReference type="Proteomes" id="UP000189796">
    <property type="component" value="Chromosome I"/>
</dbReference>
<evidence type="ECO:0000256" key="1">
    <source>
        <dbReference type="SAM" id="Phobius"/>
    </source>
</evidence>
<dbReference type="OrthoDB" id="8236004at2"/>
<gene>
    <name evidence="2" type="ORF">SAMN05443248_1626</name>
</gene>
<dbReference type="AlphaFoldDB" id="A0A1M5JZC5"/>
<dbReference type="EMBL" id="LT670817">
    <property type="protein sequence ID" value="SHG45858.1"/>
    <property type="molecule type" value="Genomic_DNA"/>
</dbReference>
<evidence type="ECO:0008006" key="4">
    <source>
        <dbReference type="Google" id="ProtNLM"/>
    </source>
</evidence>
<evidence type="ECO:0000313" key="2">
    <source>
        <dbReference type="EMBL" id="SHG45858.1"/>
    </source>
</evidence>